<feature type="compositionally biased region" description="Low complexity" evidence="1">
    <location>
        <begin position="43"/>
        <end position="53"/>
    </location>
</feature>
<evidence type="ECO:0000256" key="1">
    <source>
        <dbReference type="SAM" id="MobiDB-lite"/>
    </source>
</evidence>
<evidence type="ECO:0000313" key="2">
    <source>
        <dbReference type="EMBL" id="GIY20012.1"/>
    </source>
</evidence>
<dbReference type="Proteomes" id="UP001054945">
    <property type="component" value="Unassembled WGS sequence"/>
</dbReference>
<proteinExistence type="predicted"/>
<accession>A0AAV4RHT6</accession>
<gene>
    <name evidence="2" type="ORF">CEXT_727111</name>
</gene>
<comment type="caution">
    <text evidence="2">The sequence shown here is derived from an EMBL/GenBank/DDBJ whole genome shotgun (WGS) entry which is preliminary data.</text>
</comment>
<evidence type="ECO:0000313" key="3">
    <source>
        <dbReference type="Proteomes" id="UP001054945"/>
    </source>
</evidence>
<feature type="region of interest" description="Disordered" evidence="1">
    <location>
        <begin position="34"/>
        <end position="54"/>
    </location>
</feature>
<name>A0AAV4RHT6_CAEEX</name>
<dbReference type="EMBL" id="BPLR01007823">
    <property type="protein sequence ID" value="GIY20012.1"/>
    <property type="molecule type" value="Genomic_DNA"/>
</dbReference>
<dbReference type="AlphaFoldDB" id="A0AAV4RHT6"/>
<sequence length="83" mass="9216">MKIELMSAGCKSFYGIDKLLVSLHFCISAVYDSPRSNEPTDESSNSNQSTSSNVDKSKLIIKIGMLMTKKNSTNNEVNNFLYS</sequence>
<keyword evidence="3" id="KW-1185">Reference proteome</keyword>
<protein>
    <submittedName>
        <fullName evidence="2">Uncharacterized protein</fullName>
    </submittedName>
</protein>
<organism evidence="2 3">
    <name type="scientific">Caerostris extrusa</name>
    <name type="common">Bark spider</name>
    <name type="synonym">Caerostris bankana</name>
    <dbReference type="NCBI Taxonomy" id="172846"/>
    <lineage>
        <taxon>Eukaryota</taxon>
        <taxon>Metazoa</taxon>
        <taxon>Ecdysozoa</taxon>
        <taxon>Arthropoda</taxon>
        <taxon>Chelicerata</taxon>
        <taxon>Arachnida</taxon>
        <taxon>Araneae</taxon>
        <taxon>Araneomorphae</taxon>
        <taxon>Entelegynae</taxon>
        <taxon>Araneoidea</taxon>
        <taxon>Araneidae</taxon>
        <taxon>Caerostris</taxon>
    </lineage>
</organism>
<reference evidence="2 3" key="1">
    <citation type="submission" date="2021-06" db="EMBL/GenBank/DDBJ databases">
        <title>Caerostris extrusa draft genome.</title>
        <authorList>
            <person name="Kono N."/>
            <person name="Arakawa K."/>
        </authorList>
    </citation>
    <scope>NUCLEOTIDE SEQUENCE [LARGE SCALE GENOMIC DNA]</scope>
</reference>